<gene>
    <name evidence="2" type="ORF">PF001_g33483</name>
    <name evidence="1" type="ORF">PF009_g29088</name>
</gene>
<evidence type="ECO:0000313" key="2">
    <source>
        <dbReference type="EMBL" id="KAE9249138.1"/>
    </source>
</evidence>
<organism evidence="1 3">
    <name type="scientific">Phytophthora fragariae</name>
    <dbReference type="NCBI Taxonomy" id="53985"/>
    <lineage>
        <taxon>Eukaryota</taxon>
        <taxon>Sar</taxon>
        <taxon>Stramenopiles</taxon>
        <taxon>Oomycota</taxon>
        <taxon>Peronosporomycetes</taxon>
        <taxon>Peronosporales</taxon>
        <taxon>Peronosporaceae</taxon>
        <taxon>Phytophthora</taxon>
    </lineage>
</organism>
<dbReference type="EMBL" id="QXGE01012674">
    <property type="protein sequence ID" value="KAE9249138.1"/>
    <property type="molecule type" value="Genomic_DNA"/>
</dbReference>
<name>A0A6A3DFT6_9STRA</name>
<comment type="caution">
    <text evidence="1">The sequence shown here is derived from an EMBL/GenBank/DDBJ whole genome shotgun (WGS) entry which is preliminary data.</text>
</comment>
<evidence type="ECO:0000313" key="3">
    <source>
        <dbReference type="Proteomes" id="UP000429523"/>
    </source>
</evidence>
<protein>
    <submittedName>
        <fullName evidence="1">Uncharacterized protein</fullName>
    </submittedName>
</protein>
<reference evidence="3 4" key="1">
    <citation type="submission" date="2018-08" db="EMBL/GenBank/DDBJ databases">
        <title>Genomic investigation of the strawberry pathogen Phytophthora fragariae indicates pathogenicity is determined by transcriptional variation in three key races.</title>
        <authorList>
            <person name="Adams T.M."/>
            <person name="Armitage A.D."/>
            <person name="Sobczyk M.K."/>
            <person name="Bates H.J."/>
            <person name="Dunwell J.M."/>
            <person name="Nellist C.F."/>
            <person name="Harrison R.J."/>
        </authorList>
    </citation>
    <scope>NUCLEOTIDE SEQUENCE [LARGE SCALE GENOMIC DNA]</scope>
    <source>
        <strain evidence="2 4">A4</strain>
        <strain evidence="1 3">NOV-9</strain>
    </source>
</reference>
<sequence>MSSRRTTDCGAHKVACMELHLHHQLLDAVRHAHVDCTLQQTQCRARDAHIRLIVPAHADFARGKCLSRRTRISFTSNFERKGDHIE</sequence>
<dbReference type="AlphaFoldDB" id="A0A6A3DFT6"/>
<evidence type="ECO:0000313" key="4">
    <source>
        <dbReference type="Proteomes" id="UP000437068"/>
    </source>
</evidence>
<evidence type="ECO:0000313" key="1">
    <source>
        <dbReference type="EMBL" id="KAE8920622.1"/>
    </source>
</evidence>
<dbReference type="Proteomes" id="UP000437068">
    <property type="component" value="Unassembled WGS sequence"/>
</dbReference>
<dbReference type="Proteomes" id="UP000429523">
    <property type="component" value="Unassembled WGS sequence"/>
</dbReference>
<proteinExistence type="predicted"/>
<accession>A0A6A3DFT6</accession>
<dbReference type="EMBL" id="QXGF01003912">
    <property type="protein sequence ID" value="KAE8920622.1"/>
    <property type="molecule type" value="Genomic_DNA"/>
</dbReference>